<feature type="chain" id="PRO_5004066145" evidence="1">
    <location>
        <begin position="25"/>
        <end position="307"/>
    </location>
</feature>
<dbReference type="Pfam" id="PF01476">
    <property type="entry name" value="LysM"/>
    <property type="match status" value="1"/>
</dbReference>
<keyword evidence="1" id="KW-0732">Signal</keyword>
<dbReference type="GO" id="GO:0008253">
    <property type="term" value="F:5'-nucleotidase activity"/>
    <property type="evidence" value="ECO:0007669"/>
    <property type="project" value="UniProtKB-EC"/>
</dbReference>
<dbReference type="Pfam" id="PF02872">
    <property type="entry name" value="5_nucleotid_C"/>
    <property type="match status" value="1"/>
</dbReference>
<dbReference type="OrthoDB" id="9800780at2"/>
<reference evidence="4" key="1">
    <citation type="journal article" date="2013" name="Genome Announc.">
        <title>Genome Sequence of Halanaerobium saccharolyticum subsp. saccharolyticum Strain DSM 6643T, a Halophilic Hydrogen-Producing Bacterium.</title>
        <authorList>
            <person name="Kivisto A."/>
            <person name="Larjo A."/>
            <person name="Ciranna A."/>
            <person name="Santala V."/>
            <person name="Roos C."/>
            <person name="Karp M."/>
        </authorList>
    </citation>
    <scope>NUCLEOTIDE SEQUENCE [LARGE SCALE GENOMIC DNA]</scope>
    <source>
        <strain evidence="4">DSM 6643</strain>
    </source>
</reference>
<gene>
    <name evidence="3" type="ORF">HSACCH_02480</name>
</gene>
<dbReference type="InterPro" id="IPR036779">
    <property type="entry name" value="LysM_dom_sf"/>
</dbReference>
<dbReference type="SUPFAM" id="SSF54106">
    <property type="entry name" value="LysM domain"/>
    <property type="match status" value="1"/>
</dbReference>
<dbReference type="PANTHER" id="PTHR11575:SF24">
    <property type="entry name" value="5'-NUCLEOTIDASE"/>
    <property type="match status" value="1"/>
</dbReference>
<evidence type="ECO:0000256" key="1">
    <source>
        <dbReference type="SAM" id="SignalP"/>
    </source>
</evidence>
<dbReference type="InParanoid" id="M5EHM1"/>
<dbReference type="STRING" id="1293054.HSACCH_02480"/>
<dbReference type="SMART" id="SM00257">
    <property type="entry name" value="LysM"/>
    <property type="match status" value="1"/>
</dbReference>
<dbReference type="InterPro" id="IPR018392">
    <property type="entry name" value="LysM"/>
</dbReference>
<dbReference type="AlphaFoldDB" id="M5EHM1"/>
<organism evidence="3 4">
    <name type="scientific">Halanaerobium saccharolyticum subsp. saccharolyticum DSM 6643</name>
    <dbReference type="NCBI Taxonomy" id="1293054"/>
    <lineage>
        <taxon>Bacteria</taxon>
        <taxon>Bacillati</taxon>
        <taxon>Bacillota</taxon>
        <taxon>Clostridia</taxon>
        <taxon>Halanaerobiales</taxon>
        <taxon>Halanaerobiaceae</taxon>
        <taxon>Halanaerobium</taxon>
    </lineage>
</organism>
<dbReference type="Proteomes" id="UP000012063">
    <property type="component" value="Unassembled WGS sequence"/>
</dbReference>
<dbReference type="eggNOG" id="COG0737">
    <property type="taxonomic scope" value="Bacteria"/>
</dbReference>
<dbReference type="PROSITE" id="PS51782">
    <property type="entry name" value="LYSM"/>
    <property type="match status" value="1"/>
</dbReference>
<dbReference type="SUPFAM" id="SSF55816">
    <property type="entry name" value="5'-nucleotidase (syn. UDP-sugar hydrolase), C-terminal domain"/>
    <property type="match status" value="1"/>
</dbReference>
<feature type="domain" description="LysM" evidence="2">
    <location>
        <begin position="259"/>
        <end position="303"/>
    </location>
</feature>
<accession>M5EHM1</accession>
<dbReference type="InterPro" id="IPR008334">
    <property type="entry name" value="5'-Nucleotdase_C"/>
</dbReference>
<dbReference type="PANTHER" id="PTHR11575">
    <property type="entry name" value="5'-NUCLEOTIDASE-RELATED"/>
    <property type="match status" value="1"/>
</dbReference>
<proteinExistence type="predicted"/>
<dbReference type="InterPro" id="IPR006179">
    <property type="entry name" value="5_nucleotidase/apyrase"/>
</dbReference>
<dbReference type="Gene3D" id="3.10.350.10">
    <property type="entry name" value="LysM domain"/>
    <property type="match status" value="1"/>
</dbReference>
<feature type="signal peptide" evidence="1">
    <location>
        <begin position="1"/>
        <end position="24"/>
    </location>
</feature>
<dbReference type="GO" id="GO:0009166">
    <property type="term" value="P:nucleotide catabolic process"/>
    <property type="evidence" value="ECO:0007669"/>
    <property type="project" value="InterPro"/>
</dbReference>
<dbReference type="EMBL" id="CAUI01000023">
    <property type="protein sequence ID" value="CCU80981.1"/>
    <property type="molecule type" value="Genomic_DNA"/>
</dbReference>
<evidence type="ECO:0000313" key="4">
    <source>
        <dbReference type="Proteomes" id="UP000012063"/>
    </source>
</evidence>
<evidence type="ECO:0000259" key="2">
    <source>
        <dbReference type="PROSITE" id="PS51782"/>
    </source>
</evidence>
<dbReference type="EC" id="3.1.3.5" evidence="3"/>
<dbReference type="InterPro" id="IPR036907">
    <property type="entry name" value="5'-Nucleotdase_C_sf"/>
</dbReference>
<protein>
    <submittedName>
        <fullName evidence="3">5'-nucleotidase</fullName>
        <ecNumber evidence="3">3.1.3.5</ecNumber>
    </submittedName>
</protein>
<keyword evidence="3" id="KW-0378">Hydrolase</keyword>
<dbReference type="RefSeq" id="WP_005490301.1">
    <property type="nucleotide sequence ID" value="NZ_CAUI01000023.1"/>
</dbReference>
<keyword evidence="4" id="KW-1185">Reference proteome</keyword>
<dbReference type="CDD" id="cd00118">
    <property type="entry name" value="LysM"/>
    <property type="match status" value="1"/>
</dbReference>
<sequence>MGKQSFFLCLLLISLLIFNSSALAAAEEKIELNDQSINLENDEQIMELKEEIEKKREIEKDMIIGSTVVFLNGEEDQIRSRESNLGNLITDAIVNKAKVHLAVINSRTINSSINKGLINIRNIREVLPAKDEVIIKKIKGSELLKALKHGVSKYPDTASFFPQLSGIKLIFAEVQNGENEILRASINYEQIKKNKNYLMATNDFLADGGDGYEEFKEAEKIENAGRLDQIFIDYLKQQEIIEEIQMNRIIPVRKKDGNYVYQVKQGDYLYLIAQKFSTTVKEIMTANGLENRSLIFQGQELIIPHLR</sequence>
<dbReference type="Gene3D" id="3.90.780.10">
    <property type="entry name" value="5'-Nucleotidase, C-terminal domain"/>
    <property type="match status" value="1"/>
</dbReference>
<name>M5EHM1_9FIRM</name>
<evidence type="ECO:0000313" key="3">
    <source>
        <dbReference type="EMBL" id="CCU80981.1"/>
    </source>
</evidence>
<comment type="caution">
    <text evidence="3">The sequence shown here is derived from an EMBL/GenBank/DDBJ whole genome shotgun (WGS) entry which is preliminary data.</text>
</comment>